<evidence type="ECO:0000313" key="2">
    <source>
        <dbReference type="EMBL" id="KJC64879.1"/>
    </source>
</evidence>
<feature type="transmembrane region" description="Helical" evidence="1">
    <location>
        <begin position="157"/>
        <end position="181"/>
    </location>
</feature>
<feature type="transmembrane region" description="Helical" evidence="1">
    <location>
        <begin position="98"/>
        <end position="121"/>
    </location>
</feature>
<keyword evidence="3" id="KW-1185">Reference proteome</keyword>
<sequence length="248" mass="26741">MNPGLAVWVLRWVALYTRGLPEAAARDRADEIASDLFEHNAAAVAAEQSNRATTVSILTRALTGMGADVLWRERQLQQEHRRQLSAASPALRTRYSRLSAVAVALGAAVAILTLASTVRVLTNVPTAWGVSSFTGLIAVTLGLLLALLALLRSSSRILGAVSFAALSLPLCLTVAQNTMYISLTFTQVMQSALAPFAATSYYLAFAVLFIPAYLLVAVFTTIAVRLRTLHRRIRVEACTPAHETSTLY</sequence>
<feature type="transmembrane region" description="Helical" evidence="1">
    <location>
        <begin position="201"/>
        <end position="224"/>
    </location>
</feature>
<gene>
    <name evidence="2" type="ORF">TZ00_04285</name>
</gene>
<feature type="transmembrane region" description="Helical" evidence="1">
    <location>
        <begin position="127"/>
        <end position="150"/>
    </location>
</feature>
<organism evidence="2 3">
    <name type="scientific">Agreia bicolorata</name>
    <dbReference type="NCBI Taxonomy" id="110935"/>
    <lineage>
        <taxon>Bacteria</taxon>
        <taxon>Bacillati</taxon>
        <taxon>Actinomycetota</taxon>
        <taxon>Actinomycetes</taxon>
        <taxon>Micrococcales</taxon>
        <taxon>Microbacteriaceae</taxon>
        <taxon>Agreia</taxon>
    </lineage>
</organism>
<dbReference type="Proteomes" id="UP000032503">
    <property type="component" value="Unassembled WGS sequence"/>
</dbReference>
<proteinExistence type="predicted"/>
<accession>A0ABR5CGW4</accession>
<keyword evidence="1" id="KW-0812">Transmembrane</keyword>
<keyword evidence="1" id="KW-0472">Membrane</keyword>
<comment type="caution">
    <text evidence="2">The sequence shown here is derived from an EMBL/GenBank/DDBJ whole genome shotgun (WGS) entry which is preliminary data.</text>
</comment>
<name>A0ABR5CGW4_9MICO</name>
<keyword evidence="1" id="KW-1133">Transmembrane helix</keyword>
<dbReference type="EMBL" id="JYFC01000002">
    <property type="protein sequence ID" value="KJC64879.1"/>
    <property type="molecule type" value="Genomic_DNA"/>
</dbReference>
<evidence type="ECO:0000256" key="1">
    <source>
        <dbReference type="SAM" id="Phobius"/>
    </source>
</evidence>
<evidence type="ECO:0000313" key="3">
    <source>
        <dbReference type="Proteomes" id="UP000032503"/>
    </source>
</evidence>
<reference evidence="2 3" key="1">
    <citation type="journal article" date="2001" name="Int. J. Syst. Evol. Microbiol.">
        <title>Agreia bicolorata gen. nov., sp. nov., to accommodate actinobacteria isolated from narrow reed grass infected by the nematode Heteroanguina graminophila.</title>
        <authorList>
            <person name="Evtushenko L.I."/>
            <person name="Dorofeeva L.V."/>
            <person name="Dobrovolskaya T.G."/>
            <person name="Streshinskaya G.M."/>
            <person name="Subbotin S.A."/>
            <person name="Tiedje J.M."/>
        </authorList>
    </citation>
    <scope>NUCLEOTIDE SEQUENCE [LARGE SCALE GENOMIC DNA]</scope>
    <source>
        <strain evidence="2 3">VKM Ac-1804</strain>
    </source>
</reference>
<protein>
    <submittedName>
        <fullName evidence="2">Uncharacterized protein</fullName>
    </submittedName>
</protein>